<gene>
    <name evidence="9" type="ORF">ACFOD6_02865</name>
</gene>
<dbReference type="InterPro" id="IPR013324">
    <property type="entry name" value="RNA_pol_sigma_r3/r4-like"/>
</dbReference>
<dbReference type="SUPFAM" id="SSF88946">
    <property type="entry name" value="Sigma2 domain of RNA polymerase sigma factors"/>
    <property type="match status" value="1"/>
</dbReference>
<sequence length="221" mass="24183">MTGTIRTAKVSDDQDQHPNPGVSAQRAAVEAALVEGHRRIFGFLVNRLRNADEARDVMQEFSLRAIRRADDLRDAQNVRGWLSRLLSTAIADHHRRSSRRRSQEVPATPSEEADPAAGPDGEVDVAVCACLRDVISLLPPAAADIVWRIDLDEQPRAEVARALNISEATLAVRLHRARAKLRDLLVAMCLTCPEHGFLDCACDRARTLRLTSGGSAEGSPV</sequence>
<organism evidence="9 10">
    <name type="scientific">Tabrizicola soli</name>
    <dbReference type="NCBI Taxonomy" id="2185115"/>
    <lineage>
        <taxon>Bacteria</taxon>
        <taxon>Pseudomonadati</taxon>
        <taxon>Pseudomonadota</taxon>
        <taxon>Alphaproteobacteria</taxon>
        <taxon>Rhodobacterales</taxon>
        <taxon>Paracoccaceae</taxon>
        <taxon>Tabrizicola</taxon>
    </lineage>
</organism>
<dbReference type="RefSeq" id="WP_174212419.1">
    <property type="nucleotide sequence ID" value="NZ_JAEACP010000019.1"/>
</dbReference>
<dbReference type="SUPFAM" id="SSF88659">
    <property type="entry name" value="Sigma3 and sigma4 domains of RNA polymerase sigma factors"/>
    <property type="match status" value="1"/>
</dbReference>
<dbReference type="InterPro" id="IPR036388">
    <property type="entry name" value="WH-like_DNA-bd_sf"/>
</dbReference>
<dbReference type="InterPro" id="IPR039425">
    <property type="entry name" value="RNA_pol_sigma-70-like"/>
</dbReference>
<keyword evidence="2" id="KW-0805">Transcription regulation</keyword>
<keyword evidence="3" id="KW-0731">Sigma factor</keyword>
<dbReference type="InterPro" id="IPR014284">
    <property type="entry name" value="RNA_pol_sigma-70_dom"/>
</dbReference>
<feature type="region of interest" description="Disordered" evidence="6">
    <location>
        <begin position="93"/>
        <end position="119"/>
    </location>
</feature>
<keyword evidence="10" id="KW-1185">Reference proteome</keyword>
<dbReference type="Gene3D" id="1.10.10.10">
    <property type="entry name" value="Winged helix-like DNA-binding domain superfamily/Winged helix DNA-binding domain"/>
    <property type="match status" value="1"/>
</dbReference>
<evidence type="ECO:0000256" key="6">
    <source>
        <dbReference type="SAM" id="MobiDB-lite"/>
    </source>
</evidence>
<dbReference type="CDD" id="cd06171">
    <property type="entry name" value="Sigma70_r4"/>
    <property type="match status" value="1"/>
</dbReference>
<dbReference type="NCBIfam" id="TIGR02937">
    <property type="entry name" value="sigma70-ECF"/>
    <property type="match status" value="1"/>
</dbReference>
<protein>
    <submittedName>
        <fullName evidence="9">RNA polymerase sigma factor</fullName>
    </submittedName>
</protein>
<reference evidence="10" key="1">
    <citation type="journal article" date="2019" name="Int. J. Syst. Evol. Microbiol.">
        <title>The Global Catalogue of Microorganisms (GCM) 10K type strain sequencing project: providing services to taxonomists for standard genome sequencing and annotation.</title>
        <authorList>
            <consortium name="The Broad Institute Genomics Platform"/>
            <consortium name="The Broad Institute Genome Sequencing Center for Infectious Disease"/>
            <person name="Wu L."/>
            <person name="Ma J."/>
        </authorList>
    </citation>
    <scope>NUCLEOTIDE SEQUENCE [LARGE SCALE GENOMIC DNA]</scope>
    <source>
        <strain evidence="10">KCTC 62102</strain>
    </source>
</reference>
<dbReference type="PANTHER" id="PTHR43133:SF8">
    <property type="entry name" value="RNA POLYMERASE SIGMA FACTOR HI_1459-RELATED"/>
    <property type="match status" value="1"/>
</dbReference>
<evidence type="ECO:0000256" key="5">
    <source>
        <dbReference type="ARBA" id="ARBA00023163"/>
    </source>
</evidence>
<evidence type="ECO:0000313" key="10">
    <source>
        <dbReference type="Proteomes" id="UP001595445"/>
    </source>
</evidence>
<feature type="region of interest" description="Disordered" evidence="6">
    <location>
        <begin position="1"/>
        <end position="24"/>
    </location>
</feature>
<evidence type="ECO:0000313" key="9">
    <source>
        <dbReference type="EMBL" id="MFC3084983.1"/>
    </source>
</evidence>
<dbReference type="InterPro" id="IPR013249">
    <property type="entry name" value="RNA_pol_sigma70_r4_t2"/>
</dbReference>
<keyword evidence="5" id="KW-0804">Transcription</keyword>
<dbReference type="InterPro" id="IPR007627">
    <property type="entry name" value="RNA_pol_sigma70_r2"/>
</dbReference>
<proteinExistence type="inferred from homology"/>
<feature type="domain" description="RNA polymerase sigma-70 region 2" evidence="7">
    <location>
        <begin position="37"/>
        <end position="100"/>
    </location>
</feature>
<dbReference type="Gene3D" id="1.10.1740.10">
    <property type="match status" value="1"/>
</dbReference>
<evidence type="ECO:0000256" key="1">
    <source>
        <dbReference type="ARBA" id="ARBA00010641"/>
    </source>
</evidence>
<dbReference type="Pfam" id="PF08281">
    <property type="entry name" value="Sigma70_r4_2"/>
    <property type="match status" value="1"/>
</dbReference>
<evidence type="ECO:0000256" key="3">
    <source>
        <dbReference type="ARBA" id="ARBA00023082"/>
    </source>
</evidence>
<evidence type="ECO:0000256" key="4">
    <source>
        <dbReference type="ARBA" id="ARBA00023125"/>
    </source>
</evidence>
<feature type="domain" description="RNA polymerase sigma factor 70 region 4 type 2" evidence="8">
    <location>
        <begin position="130"/>
        <end position="181"/>
    </location>
</feature>
<accession>A0ABV7DR11</accession>
<dbReference type="InterPro" id="IPR013325">
    <property type="entry name" value="RNA_pol_sigma_r2"/>
</dbReference>
<keyword evidence="4" id="KW-0238">DNA-binding</keyword>
<evidence type="ECO:0000256" key="2">
    <source>
        <dbReference type="ARBA" id="ARBA00023015"/>
    </source>
</evidence>
<dbReference type="EMBL" id="JBHRSM010000004">
    <property type="protein sequence ID" value="MFC3084983.1"/>
    <property type="molecule type" value="Genomic_DNA"/>
</dbReference>
<dbReference type="PANTHER" id="PTHR43133">
    <property type="entry name" value="RNA POLYMERASE ECF-TYPE SIGMA FACTO"/>
    <property type="match status" value="1"/>
</dbReference>
<comment type="similarity">
    <text evidence="1">Belongs to the sigma-70 factor family. ECF subfamily.</text>
</comment>
<name>A0ABV7DR11_9RHOB</name>
<dbReference type="Pfam" id="PF04542">
    <property type="entry name" value="Sigma70_r2"/>
    <property type="match status" value="1"/>
</dbReference>
<evidence type="ECO:0000259" key="8">
    <source>
        <dbReference type="Pfam" id="PF08281"/>
    </source>
</evidence>
<evidence type="ECO:0000259" key="7">
    <source>
        <dbReference type="Pfam" id="PF04542"/>
    </source>
</evidence>
<comment type="caution">
    <text evidence="9">The sequence shown here is derived from an EMBL/GenBank/DDBJ whole genome shotgun (WGS) entry which is preliminary data.</text>
</comment>
<dbReference type="Proteomes" id="UP001595445">
    <property type="component" value="Unassembled WGS sequence"/>
</dbReference>